<evidence type="ECO:0000256" key="1">
    <source>
        <dbReference type="ARBA" id="ARBA00004496"/>
    </source>
</evidence>
<evidence type="ECO:0000256" key="3">
    <source>
        <dbReference type="ARBA" id="ARBA00018787"/>
    </source>
</evidence>
<evidence type="ECO:0000256" key="4">
    <source>
        <dbReference type="ARBA" id="ARBA00022490"/>
    </source>
</evidence>
<evidence type="ECO:0000256" key="7">
    <source>
        <dbReference type="ARBA" id="ARBA00023306"/>
    </source>
</evidence>
<dbReference type="NCBIfam" id="TIGR03544">
    <property type="entry name" value="DivI1A_domain"/>
    <property type="match status" value="2"/>
</dbReference>
<dbReference type="InterPro" id="IPR007793">
    <property type="entry name" value="DivIVA_fam"/>
</dbReference>
<dbReference type="InterPro" id="IPR019933">
    <property type="entry name" value="DivIVA_domain"/>
</dbReference>
<dbReference type="PANTHER" id="PTHR35794:SF2">
    <property type="entry name" value="CELL DIVISION PROTEIN DIVIVA"/>
    <property type="match status" value="1"/>
</dbReference>
<dbReference type="PANTHER" id="PTHR35794">
    <property type="entry name" value="CELL DIVISION PROTEIN DIVIVA"/>
    <property type="match status" value="1"/>
</dbReference>
<evidence type="ECO:0000313" key="11">
    <source>
        <dbReference type="Proteomes" id="UP001165136"/>
    </source>
</evidence>
<keyword evidence="5" id="KW-0132">Cell division</keyword>
<keyword evidence="11" id="KW-1185">Reference proteome</keyword>
<protein>
    <recommendedName>
        <fullName evidence="3">Cell wall synthesis protein Wag31</fullName>
    </recommendedName>
    <alternativeName>
        <fullName evidence="8">Antigen 84</fullName>
    </alternativeName>
</protein>
<keyword evidence="4" id="KW-0963">Cytoplasm</keyword>
<keyword evidence="7" id="KW-0131">Cell cycle</keyword>
<evidence type="ECO:0000256" key="8">
    <source>
        <dbReference type="ARBA" id="ARBA00031737"/>
    </source>
</evidence>
<dbReference type="GO" id="GO:0051301">
    <property type="term" value="P:cell division"/>
    <property type="evidence" value="ECO:0007669"/>
    <property type="project" value="UniProtKB-KW"/>
</dbReference>
<proteinExistence type="inferred from homology"/>
<accession>A0A9W6QYE7</accession>
<feature type="region of interest" description="Disordered" evidence="9">
    <location>
        <begin position="95"/>
        <end position="117"/>
    </location>
</feature>
<dbReference type="GO" id="GO:0005737">
    <property type="term" value="C:cytoplasm"/>
    <property type="evidence" value="ECO:0007669"/>
    <property type="project" value="UniProtKB-SubCell"/>
</dbReference>
<keyword evidence="6" id="KW-0175">Coiled coil</keyword>
<dbReference type="EMBL" id="BSTI01000002">
    <property type="protein sequence ID" value="GLY64337.1"/>
    <property type="molecule type" value="Genomic_DNA"/>
</dbReference>
<comment type="similarity">
    <text evidence="2">Belongs to the DivIVA family.</text>
</comment>
<evidence type="ECO:0000256" key="5">
    <source>
        <dbReference type="ARBA" id="ARBA00022618"/>
    </source>
</evidence>
<dbReference type="AlphaFoldDB" id="A0A9W6QYE7"/>
<dbReference type="Proteomes" id="UP001165136">
    <property type="component" value="Unassembled WGS sequence"/>
</dbReference>
<comment type="caution">
    <text evidence="10">The sequence shown here is derived from an EMBL/GenBank/DDBJ whole genome shotgun (WGS) entry which is preliminary data.</text>
</comment>
<evidence type="ECO:0000256" key="6">
    <source>
        <dbReference type="ARBA" id="ARBA00023054"/>
    </source>
</evidence>
<dbReference type="Gene3D" id="6.10.250.660">
    <property type="match status" value="2"/>
</dbReference>
<evidence type="ECO:0000256" key="9">
    <source>
        <dbReference type="SAM" id="MobiDB-lite"/>
    </source>
</evidence>
<name>A0A9W6QYE7_9PSEU</name>
<organism evidence="10 11">
    <name type="scientific">Amycolatopsis taiwanensis</name>
    <dbReference type="NCBI Taxonomy" id="342230"/>
    <lineage>
        <taxon>Bacteria</taxon>
        <taxon>Bacillati</taxon>
        <taxon>Actinomycetota</taxon>
        <taxon>Actinomycetes</taxon>
        <taxon>Pseudonocardiales</taxon>
        <taxon>Pseudonocardiaceae</taxon>
        <taxon>Amycolatopsis</taxon>
    </lineage>
</organism>
<reference evidence="10" key="1">
    <citation type="submission" date="2023-03" db="EMBL/GenBank/DDBJ databases">
        <title>Amycolatopsis taiwanensis NBRC 103393.</title>
        <authorList>
            <person name="Ichikawa N."/>
            <person name="Sato H."/>
            <person name="Tonouchi N."/>
        </authorList>
    </citation>
    <scope>NUCLEOTIDE SEQUENCE</scope>
    <source>
        <strain evidence="10">NBRC 103393</strain>
    </source>
</reference>
<evidence type="ECO:0000313" key="10">
    <source>
        <dbReference type="EMBL" id="GLY64337.1"/>
    </source>
</evidence>
<dbReference type="RefSeq" id="WP_027943081.1">
    <property type="nucleotide sequence ID" value="NZ_BSTI01000002.1"/>
</dbReference>
<comment type="subcellular location">
    <subcellularLocation>
        <location evidence="1">Cytoplasm</location>
    </subcellularLocation>
</comment>
<gene>
    <name evidence="10" type="ORF">Atai01_09560</name>
</gene>
<evidence type="ECO:0000256" key="2">
    <source>
        <dbReference type="ARBA" id="ARBA00009008"/>
    </source>
</evidence>
<sequence length="117" mass="12857">MSFTAKDVYAIEFSNSPMGRRGYAKNEVDQFVQRIAKTLAEEDDLTAAEVHHVMFGKPLLGRRGYDEREVDDFLDAVEEQLAARFGEVPVPPAAREESQAIEACAAAEPDPGGLTLD</sequence>